<feature type="transmembrane region" description="Helical" evidence="8">
    <location>
        <begin position="240"/>
        <end position="264"/>
    </location>
</feature>
<feature type="transmembrane region" description="Helical" evidence="8">
    <location>
        <begin position="12"/>
        <end position="35"/>
    </location>
</feature>
<feature type="transmembrane region" description="Helical" evidence="8">
    <location>
        <begin position="41"/>
        <end position="61"/>
    </location>
</feature>
<keyword evidence="6 8" id="KW-1133">Transmembrane helix</keyword>
<organism evidence="9 10">
    <name type="scientific">Actinomadura hallensis</name>
    <dbReference type="NCBI Taxonomy" id="337895"/>
    <lineage>
        <taxon>Bacteria</taxon>
        <taxon>Bacillati</taxon>
        <taxon>Actinomycetota</taxon>
        <taxon>Actinomycetes</taxon>
        <taxon>Streptosporangiales</taxon>
        <taxon>Thermomonosporaceae</taxon>
        <taxon>Actinomadura</taxon>
    </lineage>
</organism>
<keyword evidence="10" id="KW-1185">Reference proteome</keyword>
<dbReference type="PANTHER" id="PTHR21716:SF53">
    <property type="entry name" value="PERMEASE PERM-RELATED"/>
    <property type="match status" value="1"/>
</dbReference>
<evidence type="ECO:0000256" key="1">
    <source>
        <dbReference type="ARBA" id="ARBA00004651"/>
    </source>
</evidence>
<feature type="transmembrane region" description="Helical" evidence="8">
    <location>
        <begin position="214"/>
        <end position="234"/>
    </location>
</feature>
<proteinExistence type="inferred from homology"/>
<evidence type="ECO:0000256" key="8">
    <source>
        <dbReference type="SAM" id="Phobius"/>
    </source>
</evidence>
<evidence type="ECO:0000313" key="10">
    <source>
        <dbReference type="Proteomes" id="UP000316706"/>
    </source>
</evidence>
<keyword evidence="7 8" id="KW-0472">Membrane</keyword>
<dbReference type="PANTHER" id="PTHR21716">
    <property type="entry name" value="TRANSMEMBRANE PROTEIN"/>
    <property type="match status" value="1"/>
</dbReference>
<comment type="similarity">
    <text evidence="2">Belongs to the autoinducer-2 exporter (AI-2E) (TC 2.A.86) family.</text>
</comment>
<keyword evidence="5 8" id="KW-0812">Transmembrane</keyword>
<evidence type="ECO:0000313" key="9">
    <source>
        <dbReference type="EMBL" id="TQM67905.1"/>
    </source>
</evidence>
<evidence type="ECO:0000256" key="5">
    <source>
        <dbReference type="ARBA" id="ARBA00022692"/>
    </source>
</evidence>
<evidence type="ECO:0000256" key="4">
    <source>
        <dbReference type="ARBA" id="ARBA00022475"/>
    </source>
</evidence>
<feature type="transmembrane region" description="Helical" evidence="8">
    <location>
        <begin position="150"/>
        <end position="174"/>
    </location>
</feature>
<dbReference type="AlphaFoldDB" id="A0A543IBE3"/>
<reference evidence="9 10" key="1">
    <citation type="submission" date="2019-06" db="EMBL/GenBank/DDBJ databases">
        <title>Sequencing the genomes of 1000 actinobacteria strains.</title>
        <authorList>
            <person name="Klenk H.-P."/>
        </authorList>
    </citation>
    <scope>NUCLEOTIDE SEQUENCE [LARGE SCALE GENOMIC DNA]</scope>
    <source>
        <strain evidence="9 10">DSM 45043</strain>
    </source>
</reference>
<gene>
    <name evidence="9" type="ORF">FHX41_1529</name>
</gene>
<dbReference type="InterPro" id="IPR002549">
    <property type="entry name" value="AI-2E-like"/>
</dbReference>
<dbReference type="Pfam" id="PF01594">
    <property type="entry name" value="AI-2E_transport"/>
    <property type="match status" value="1"/>
</dbReference>
<comment type="caution">
    <text evidence="9">The sequence shown here is derived from an EMBL/GenBank/DDBJ whole genome shotgun (WGS) entry which is preliminary data.</text>
</comment>
<keyword evidence="4" id="KW-1003">Cell membrane</keyword>
<evidence type="ECO:0000256" key="2">
    <source>
        <dbReference type="ARBA" id="ARBA00009773"/>
    </source>
</evidence>
<feature type="transmembrane region" description="Helical" evidence="8">
    <location>
        <begin position="308"/>
        <end position="336"/>
    </location>
</feature>
<accession>A0A543IBE3</accession>
<name>A0A543IBE3_9ACTN</name>
<feature type="transmembrane region" description="Helical" evidence="8">
    <location>
        <begin position="271"/>
        <end position="288"/>
    </location>
</feature>
<dbReference type="EMBL" id="VFPO01000001">
    <property type="protein sequence ID" value="TQM67905.1"/>
    <property type="molecule type" value="Genomic_DNA"/>
</dbReference>
<feature type="transmembrane region" description="Helical" evidence="8">
    <location>
        <begin position="73"/>
        <end position="95"/>
    </location>
</feature>
<evidence type="ECO:0000256" key="3">
    <source>
        <dbReference type="ARBA" id="ARBA00022448"/>
    </source>
</evidence>
<evidence type="ECO:0000256" key="7">
    <source>
        <dbReference type="ARBA" id="ARBA00023136"/>
    </source>
</evidence>
<protein>
    <submittedName>
        <fullName evidence="9">Putative PurR-regulated permease PerM</fullName>
    </submittedName>
</protein>
<sequence length="358" mass="37060">MTSGKGFDAVPPALRNTAAVAACLLVVVAALWVLIYLALKVASLMMAVISALLLTALVMPVARRVRRLRAPAWVAALAGLLTVVVAVGGSIALVGNQVAGEWDEMRRSLTQGLERAQSQIVTNLPINERQLDNVIDGLLSAMRRGSPDPVAGAGMATRVAAAVLLALFLLFFMLKDGRSMWEWVLRLVPEGRRAKVDKAGLAGWRALGQYVRGIVLVALVDAVGIGIALVLIGVPFALPLALLTFVAAFVPIIGAVLAGAAAVLIAFVSGGLTDALLVLAAVLAVQQAESHLLQPLIMGRTLHLHPVVVVVAVAAGTLAAGIAGAVVAVPLVAVVYRIVRVLAEDGADPEPAPRPAEP</sequence>
<dbReference type="GO" id="GO:0055085">
    <property type="term" value="P:transmembrane transport"/>
    <property type="evidence" value="ECO:0007669"/>
    <property type="project" value="TreeGrafter"/>
</dbReference>
<dbReference type="GO" id="GO:0005886">
    <property type="term" value="C:plasma membrane"/>
    <property type="evidence" value="ECO:0007669"/>
    <property type="project" value="UniProtKB-SubCell"/>
</dbReference>
<dbReference type="Proteomes" id="UP000316706">
    <property type="component" value="Unassembled WGS sequence"/>
</dbReference>
<comment type="subcellular location">
    <subcellularLocation>
        <location evidence="1">Cell membrane</location>
        <topology evidence="1">Multi-pass membrane protein</topology>
    </subcellularLocation>
</comment>
<evidence type="ECO:0000256" key="6">
    <source>
        <dbReference type="ARBA" id="ARBA00022989"/>
    </source>
</evidence>
<keyword evidence="3" id="KW-0813">Transport</keyword>